<dbReference type="InterPro" id="IPR001227">
    <property type="entry name" value="Ac_transferase_dom_sf"/>
</dbReference>
<dbReference type="SUPFAM" id="SSF52151">
    <property type="entry name" value="FabD/lysophospholipase-like"/>
    <property type="match status" value="1"/>
</dbReference>
<dbReference type="NCBIfam" id="TIGR00128">
    <property type="entry name" value="fabD"/>
    <property type="match status" value="1"/>
</dbReference>
<dbReference type="PIRSF" id="PIRSF000446">
    <property type="entry name" value="Mct"/>
    <property type="match status" value="1"/>
</dbReference>
<evidence type="ECO:0000259" key="8">
    <source>
        <dbReference type="SMART" id="SM00827"/>
    </source>
</evidence>
<organism evidence="9 10">
    <name type="scientific">Candidatus Nitronauta litoralis</name>
    <dbReference type="NCBI Taxonomy" id="2705533"/>
    <lineage>
        <taxon>Bacteria</taxon>
        <taxon>Pseudomonadati</taxon>
        <taxon>Nitrospinota/Tectimicrobiota group</taxon>
        <taxon>Nitrospinota</taxon>
        <taxon>Nitrospinia</taxon>
        <taxon>Nitrospinales</taxon>
        <taxon>Nitrospinaceae</taxon>
        <taxon>Candidatus Nitronauta</taxon>
    </lineage>
</organism>
<dbReference type="FunFam" id="3.30.70.250:FF:000001">
    <property type="entry name" value="Malonyl CoA-acyl carrier protein transacylase"/>
    <property type="match status" value="1"/>
</dbReference>
<protein>
    <recommendedName>
        <fullName evidence="2 6">Malonyl CoA-acyl carrier protein transacylase</fullName>
        <ecNumber evidence="1 6">2.3.1.39</ecNumber>
    </recommendedName>
</protein>
<dbReference type="SMART" id="SM00827">
    <property type="entry name" value="PKS_AT"/>
    <property type="match status" value="1"/>
</dbReference>
<dbReference type="GO" id="GO:0004314">
    <property type="term" value="F:[acyl-carrier-protein] S-malonyltransferase activity"/>
    <property type="evidence" value="ECO:0007669"/>
    <property type="project" value="UniProtKB-EC"/>
</dbReference>
<dbReference type="GO" id="GO:0005829">
    <property type="term" value="C:cytosol"/>
    <property type="evidence" value="ECO:0007669"/>
    <property type="project" value="TreeGrafter"/>
</dbReference>
<name>A0A7T0G1B8_9BACT</name>
<evidence type="ECO:0000256" key="5">
    <source>
        <dbReference type="ARBA" id="ARBA00048462"/>
    </source>
</evidence>
<feature type="domain" description="Malonyl-CoA:ACP transacylase (MAT)" evidence="8">
    <location>
        <begin position="7"/>
        <end position="314"/>
    </location>
</feature>
<evidence type="ECO:0000256" key="7">
    <source>
        <dbReference type="PIRSR" id="PIRSR000446-1"/>
    </source>
</evidence>
<comment type="similarity">
    <text evidence="6">Belongs to the fabD family.</text>
</comment>
<dbReference type="KEGG" id="nli:G3M70_15960"/>
<keyword evidence="3 6" id="KW-0808">Transferase</keyword>
<evidence type="ECO:0000313" key="9">
    <source>
        <dbReference type="EMBL" id="QPJ63289.1"/>
    </source>
</evidence>
<evidence type="ECO:0000256" key="3">
    <source>
        <dbReference type="ARBA" id="ARBA00022679"/>
    </source>
</evidence>
<evidence type="ECO:0000256" key="1">
    <source>
        <dbReference type="ARBA" id="ARBA00013258"/>
    </source>
</evidence>
<feature type="active site" evidence="7">
    <location>
        <position position="201"/>
    </location>
</feature>
<dbReference type="Proteomes" id="UP000594688">
    <property type="component" value="Chromosome"/>
</dbReference>
<accession>A0A7T0G1B8</accession>
<dbReference type="InterPro" id="IPR016035">
    <property type="entry name" value="Acyl_Trfase/lysoPLipase"/>
</dbReference>
<dbReference type="EC" id="2.3.1.39" evidence="1 6"/>
<dbReference type="Pfam" id="PF00698">
    <property type="entry name" value="Acyl_transf_1"/>
    <property type="match status" value="1"/>
</dbReference>
<proteinExistence type="inferred from homology"/>
<dbReference type="PANTHER" id="PTHR42681">
    <property type="entry name" value="MALONYL-COA-ACYL CARRIER PROTEIN TRANSACYLASE, MITOCHONDRIAL"/>
    <property type="match status" value="1"/>
</dbReference>
<evidence type="ECO:0000256" key="4">
    <source>
        <dbReference type="ARBA" id="ARBA00023315"/>
    </source>
</evidence>
<keyword evidence="4 6" id="KW-0012">Acyltransferase</keyword>
<dbReference type="PANTHER" id="PTHR42681:SF1">
    <property type="entry name" value="MALONYL-COA-ACYL CARRIER PROTEIN TRANSACYLASE, MITOCHONDRIAL"/>
    <property type="match status" value="1"/>
</dbReference>
<dbReference type="GO" id="GO:0006633">
    <property type="term" value="P:fatty acid biosynthetic process"/>
    <property type="evidence" value="ECO:0007669"/>
    <property type="project" value="TreeGrafter"/>
</dbReference>
<dbReference type="InterPro" id="IPR016036">
    <property type="entry name" value="Malonyl_transacylase_ACP-bd"/>
</dbReference>
<comment type="catalytic activity">
    <reaction evidence="5 6">
        <text>holo-[ACP] + malonyl-CoA = malonyl-[ACP] + CoA</text>
        <dbReference type="Rhea" id="RHEA:41792"/>
        <dbReference type="Rhea" id="RHEA-COMP:9623"/>
        <dbReference type="Rhea" id="RHEA-COMP:9685"/>
        <dbReference type="ChEBI" id="CHEBI:57287"/>
        <dbReference type="ChEBI" id="CHEBI:57384"/>
        <dbReference type="ChEBI" id="CHEBI:64479"/>
        <dbReference type="ChEBI" id="CHEBI:78449"/>
        <dbReference type="EC" id="2.3.1.39"/>
    </reaction>
</comment>
<dbReference type="AlphaFoldDB" id="A0A7T0G1B8"/>
<dbReference type="InterPro" id="IPR014043">
    <property type="entry name" value="Acyl_transferase_dom"/>
</dbReference>
<dbReference type="Gene3D" id="3.40.366.10">
    <property type="entry name" value="Malonyl-Coenzyme A Acyl Carrier Protein, domain 2"/>
    <property type="match status" value="1"/>
</dbReference>
<reference evidence="9 10" key="1">
    <citation type="submission" date="2020-02" db="EMBL/GenBank/DDBJ databases">
        <title>Genomic and physiological characterization of two novel Nitrospinaceae genera.</title>
        <authorList>
            <person name="Mueller A.J."/>
            <person name="Jung M.-Y."/>
            <person name="Strachan C.R."/>
            <person name="Herbold C.W."/>
            <person name="Kirkegaard R.H."/>
            <person name="Daims H."/>
        </authorList>
    </citation>
    <scope>NUCLEOTIDE SEQUENCE [LARGE SCALE GENOMIC DNA]</scope>
    <source>
        <strain evidence="9">EB</strain>
    </source>
</reference>
<dbReference type="SUPFAM" id="SSF55048">
    <property type="entry name" value="Probable ACP-binding domain of malonyl-CoA ACP transacylase"/>
    <property type="match status" value="1"/>
</dbReference>
<evidence type="ECO:0000256" key="2">
    <source>
        <dbReference type="ARBA" id="ARBA00018953"/>
    </source>
</evidence>
<evidence type="ECO:0000256" key="6">
    <source>
        <dbReference type="PIRNR" id="PIRNR000446"/>
    </source>
</evidence>
<feature type="active site" evidence="7">
    <location>
        <position position="91"/>
    </location>
</feature>
<gene>
    <name evidence="9" type="primary">fabD</name>
    <name evidence="9" type="ORF">G3M70_15960</name>
</gene>
<dbReference type="InterPro" id="IPR004410">
    <property type="entry name" value="Malonyl_CoA-ACP_transAc_FabD"/>
</dbReference>
<dbReference type="InterPro" id="IPR050858">
    <property type="entry name" value="Mal-CoA-ACP_Trans/PKS_FabD"/>
</dbReference>
<dbReference type="Gene3D" id="3.30.70.250">
    <property type="entry name" value="Malonyl-CoA ACP transacylase, ACP-binding"/>
    <property type="match status" value="1"/>
</dbReference>
<sequence>MVKIAFLFPGQGSQFIGMGKEFFDDDAGTRALFEEASEVLGFNIANLCFNGPEEELKLTANTQPALLIHSTIALKRLREHGIDSVLAAGHSLGEFSALVSSGCLTFADAVHLVRQRGTFMQEAVPVGIGAMAAIIGLTLDRVQELCDQITSPENIVQPANLNSPEQIVIAGHKDAVEKLCQAAKPAGAKRSVLLPVSAPFHSSLMKPAEVRLKEELDKTEFRDMEVPVISNVDATPKTRGDDARQALVQQVCAPVRWVETMQVLVDQEIEAVIEIGSGRVLSGLMRRFNSNVQCYQVGDPESLQNTVSEIKKAD</sequence>
<dbReference type="EMBL" id="CP048685">
    <property type="protein sequence ID" value="QPJ63289.1"/>
    <property type="molecule type" value="Genomic_DNA"/>
</dbReference>
<dbReference type="InterPro" id="IPR024925">
    <property type="entry name" value="Malonyl_CoA-ACP_transAc"/>
</dbReference>
<evidence type="ECO:0000313" key="10">
    <source>
        <dbReference type="Proteomes" id="UP000594688"/>
    </source>
</evidence>